<dbReference type="KEGG" id="taqu:KDW03_11465"/>
<proteinExistence type="predicted"/>
<reference evidence="1" key="2">
    <citation type="submission" date="2022-06" db="EMBL/GenBank/DDBJ databases">
        <title>Thermospira aquatica gen. nov., sp. nov.</title>
        <authorList>
            <person name="Ben Ali Gam Z."/>
            <person name="Labat M."/>
        </authorList>
    </citation>
    <scope>NUCLEOTIDE SEQUENCE</scope>
    <source>
        <strain evidence="1">F1F22</strain>
    </source>
</reference>
<dbReference type="EMBL" id="CP073355">
    <property type="protein sequence ID" value="URA10083.1"/>
    <property type="molecule type" value="Genomic_DNA"/>
</dbReference>
<organism evidence="1 2">
    <name type="scientific">Thermospira aquatica</name>
    <dbReference type="NCBI Taxonomy" id="2828656"/>
    <lineage>
        <taxon>Bacteria</taxon>
        <taxon>Pseudomonadati</taxon>
        <taxon>Spirochaetota</taxon>
        <taxon>Spirochaetia</taxon>
        <taxon>Brevinematales</taxon>
        <taxon>Thermospiraceae</taxon>
        <taxon>Thermospira</taxon>
    </lineage>
</organism>
<sequence length="222" mass="25924">MDREFQATVQHLIENQQPFTLKFYVINEDIESKVATAIQTIFHFYNRQEYSDVIYTCVKELMINATKANLKRVLFEMNHLDITNENHYLEGMLAFRNLLAERSYQTFLPHLKEKNYWVTIRFTHSPDGVKVEVINNASMASIENKRLREKLKKAMQYESLAEFYLEQGDEMEGAGMGIALIVMLLKGLGLDPALFRIGTTLDDQTFARIEVPFSLQYRHARE</sequence>
<dbReference type="AlphaFoldDB" id="A0AAX3BD89"/>
<accession>A0AAX3BD89</accession>
<evidence type="ECO:0000313" key="1">
    <source>
        <dbReference type="EMBL" id="URA10083.1"/>
    </source>
</evidence>
<name>A0AAX3BD89_9SPIR</name>
<protein>
    <recommendedName>
        <fullName evidence="3">Histidine kinase</fullName>
    </recommendedName>
</protein>
<evidence type="ECO:0000313" key="2">
    <source>
        <dbReference type="Proteomes" id="UP001056539"/>
    </source>
</evidence>
<dbReference type="Proteomes" id="UP001056539">
    <property type="component" value="Chromosome"/>
</dbReference>
<evidence type="ECO:0008006" key="3">
    <source>
        <dbReference type="Google" id="ProtNLM"/>
    </source>
</evidence>
<dbReference type="RefSeq" id="WP_271435216.1">
    <property type="nucleotide sequence ID" value="NZ_CP073355.1"/>
</dbReference>
<gene>
    <name evidence="1" type="ORF">KDW03_11465</name>
</gene>
<keyword evidence="2" id="KW-1185">Reference proteome</keyword>
<reference evidence="1" key="1">
    <citation type="submission" date="2021-04" db="EMBL/GenBank/DDBJ databases">
        <authorList>
            <person name="Postec A."/>
        </authorList>
    </citation>
    <scope>NUCLEOTIDE SEQUENCE</scope>
    <source>
        <strain evidence="1">F1F22</strain>
    </source>
</reference>